<accession>A0A2A8H7I0</accession>
<feature type="domain" description="Transposase IS116/IS110/IS902 C-terminal" evidence="2">
    <location>
        <begin position="1"/>
        <end position="47"/>
    </location>
</feature>
<dbReference type="InterPro" id="IPR003346">
    <property type="entry name" value="Transposase_20"/>
</dbReference>
<dbReference type="GO" id="GO:0006313">
    <property type="term" value="P:DNA transposition"/>
    <property type="evidence" value="ECO:0007669"/>
    <property type="project" value="InterPro"/>
</dbReference>
<dbReference type="GO" id="GO:0003677">
    <property type="term" value="F:DNA binding"/>
    <property type="evidence" value="ECO:0007669"/>
    <property type="project" value="InterPro"/>
</dbReference>
<dbReference type="RefSeq" id="WP_098227742.1">
    <property type="nucleotide sequence ID" value="NZ_NUBY01000231.1"/>
</dbReference>
<evidence type="ECO:0000256" key="1">
    <source>
        <dbReference type="SAM" id="MobiDB-lite"/>
    </source>
</evidence>
<dbReference type="Proteomes" id="UP000220841">
    <property type="component" value="Unassembled WGS sequence"/>
</dbReference>
<dbReference type="GO" id="GO:0004803">
    <property type="term" value="F:transposase activity"/>
    <property type="evidence" value="ECO:0007669"/>
    <property type="project" value="InterPro"/>
</dbReference>
<evidence type="ECO:0000313" key="3">
    <source>
        <dbReference type="EMBL" id="PEP91768.1"/>
    </source>
</evidence>
<comment type="caution">
    <text evidence="3">The sequence shown here is derived from an EMBL/GenBank/DDBJ whole genome shotgun (WGS) entry which is preliminary data.</text>
</comment>
<gene>
    <name evidence="3" type="ORF">CN585_27785</name>
</gene>
<dbReference type="Pfam" id="PF02371">
    <property type="entry name" value="Transposase_20"/>
    <property type="match status" value="1"/>
</dbReference>
<feature type="region of interest" description="Disordered" evidence="1">
    <location>
        <begin position="1"/>
        <end position="35"/>
    </location>
</feature>
<reference evidence="3 4" key="1">
    <citation type="submission" date="2017-09" db="EMBL/GenBank/DDBJ databases">
        <title>Large-scale bioinformatics analysis of Bacillus genomes uncovers conserved roles of natural products in bacterial physiology.</title>
        <authorList>
            <consortium name="Agbiome Team Llc"/>
            <person name="Bleich R.M."/>
            <person name="Grubbs K.J."/>
            <person name="Santa Maria K.C."/>
            <person name="Allen S.E."/>
            <person name="Farag S."/>
            <person name="Shank E.A."/>
            <person name="Bowers A."/>
        </authorList>
    </citation>
    <scope>NUCLEOTIDE SEQUENCE [LARGE SCALE GENOMIC DNA]</scope>
    <source>
        <strain evidence="3 4">AFS021349</strain>
    </source>
</reference>
<sequence length="48" mass="5338">MRQFPSAQHLASWADGNHESAGKKKNSRTTKGNPHIQSMLCEVAWTIS</sequence>
<dbReference type="AlphaFoldDB" id="A0A2A8H7I0"/>
<evidence type="ECO:0000259" key="2">
    <source>
        <dbReference type="Pfam" id="PF02371"/>
    </source>
</evidence>
<evidence type="ECO:0000313" key="4">
    <source>
        <dbReference type="Proteomes" id="UP000220841"/>
    </source>
</evidence>
<name>A0A2A8H7I0_9BACI</name>
<organism evidence="3 4">
    <name type="scientific">Bacillus toyonensis</name>
    <dbReference type="NCBI Taxonomy" id="155322"/>
    <lineage>
        <taxon>Bacteria</taxon>
        <taxon>Bacillati</taxon>
        <taxon>Bacillota</taxon>
        <taxon>Bacilli</taxon>
        <taxon>Bacillales</taxon>
        <taxon>Bacillaceae</taxon>
        <taxon>Bacillus</taxon>
        <taxon>Bacillus cereus group</taxon>
    </lineage>
</organism>
<protein>
    <recommendedName>
        <fullName evidence="2">Transposase IS116/IS110/IS902 C-terminal domain-containing protein</fullName>
    </recommendedName>
</protein>
<proteinExistence type="predicted"/>
<dbReference type="EMBL" id="NUBY01000231">
    <property type="protein sequence ID" value="PEP91768.1"/>
    <property type="molecule type" value="Genomic_DNA"/>
</dbReference>